<evidence type="ECO:0000313" key="4">
    <source>
        <dbReference type="Proteomes" id="UP000799779"/>
    </source>
</evidence>
<dbReference type="EMBL" id="ML977594">
    <property type="protein sequence ID" value="KAF1999646.1"/>
    <property type="molecule type" value="Genomic_DNA"/>
</dbReference>
<feature type="compositionally biased region" description="Polar residues" evidence="1">
    <location>
        <begin position="66"/>
        <end position="75"/>
    </location>
</feature>
<feature type="non-terminal residue" evidence="3">
    <location>
        <position position="277"/>
    </location>
</feature>
<organism evidence="3 4">
    <name type="scientific">Amniculicola lignicola CBS 123094</name>
    <dbReference type="NCBI Taxonomy" id="1392246"/>
    <lineage>
        <taxon>Eukaryota</taxon>
        <taxon>Fungi</taxon>
        <taxon>Dikarya</taxon>
        <taxon>Ascomycota</taxon>
        <taxon>Pezizomycotina</taxon>
        <taxon>Dothideomycetes</taxon>
        <taxon>Pleosporomycetidae</taxon>
        <taxon>Pleosporales</taxon>
        <taxon>Amniculicolaceae</taxon>
        <taxon>Amniculicola</taxon>
    </lineage>
</organism>
<dbReference type="OrthoDB" id="194358at2759"/>
<keyword evidence="4" id="KW-1185">Reference proteome</keyword>
<gene>
    <name evidence="3" type="ORF">P154DRAFT_600234</name>
</gene>
<dbReference type="PANTHER" id="PTHR24148">
    <property type="entry name" value="ANKYRIN REPEAT DOMAIN-CONTAINING PROTEIN 39 HOMOLOG-RELATED"/>
    <property type="match status" value="1"/>
</dbReference>
<dbReference type="AlphaFoldDB" id="A0A6A5WPX9"/>
<evidence type="ECO:0000259" key="2">
    <source>
        <dbReference type="Pfam" id="PF06985"/>
    </source>
</evidence>
<protein>
    <recommendedName>
        <fullName evidence="2">Heterokaryon incompatibility domain-containing protein</fullName>
    </recommendedName>
</protein>
<evidence type="ECO:0000256" key="1">
    <source>
        <dbReference type="SAM" id="MobiDB-lite"/>
    </source>
</evidence>
<evidence type="ECO:0000313" key="3">
    <source>
        <dbReference type="EMBL" id="KAF1999646.1"/>
    </source>
</evidence>
<feature type="domain" description="Heterokaryon incompatibility" evidence="2">
    <location>
        <begin position="48"/>
        <end position="253"/>
    </location>
</feature>
<dbReference type="PANTHER" id="PTHR24148:SF77">
    <property type="entry name" value="HETEROKARYON INCOMPATIBILITY DOMAIN-CONTAINING PROTEIN"/>
    <property type="match status" value="1"/>
</dbReference>
<sequence>MTTRDRCLYPLLPEGVDAFRLLTLEPGGFSEPLICKLRSVAFRPDPHYVALSYTWEDSYRDNATLPTVPSHSQVFDEQPAAHERSRSLPDPITTSHLRRSSRTPEPETFSTQITLNDVSFGIQHNLYLALLHVRSLTDPLTLWVDSICINQQDGEELNRQLAMMSRIYNRAITVLAWIGTQTYRNKLDLFRSMALDWKRGPGHQFAAFIAKVTEALIAKKEAPKFLSSREPDPRTFARLAESEYWTRLWIVQEICLARGLVVMYGSQTWSWDDLRSW</sequence>
<dbReference type="Pfam" id="PF06985">
    <property type="entry name" value="HET"/>
    <property type="match status" value="1"/>
</dbReference>
<dbReference type="InterPro" id="IPR052895">
    <property type="entry name" value="HetReg/Transcr_Mod"/>
</dbReference>
<dbReference type="InterPro" id="IPR010730">
    <property type="entry name" value="HET"/>
</dbReference>
<accession>A0A6A5WPX9</accession>
<proteinExistence type="predicted"/>
<feature type="region of interest" description="Disordered" evidence="1">
    <location>
        <begin position="66"/>
        <end position="108"/>
    </location>
</feature>
<dbReference type="Proteomes" id="UP000799779">
    <property type="component" value="Unassembled WGS sequence"/>
</dbReference>
<reference evidence="3" key="1">
    <citation type="journal article" date="2020" name="Stud. Mycol.">
        <title>101 Dothideomycetes genomes: a test case for predicting lifestyles and emergence of pathogens.</title>
        <authorList>
            <person name="Haridas S."/>
            <person name="Albert R."/>
            <person name="Binder M."/>
            <person name="Bloem J."/>
            <person name="Labutti K."/>
            <person name="Salamov A."/>
            <person name="Andreopoulos B."/>
            <person name="Baker S."/>
            <person name="Barry K."/>
            <person name="Bills G."/>
            <person name="Bluhm B."/>
            <person name="Cannon C."/>
            <person name="Castanera R."/>
            <person name="Culley D."/>
            <person name="Daum C."/>
            <person name="Ezra D."/>
            <person name="Gonzalez J."/>
            <person name="Henrissat B."/>
            <person name="Kuo A."/>
            <person name="Liang C."/>
            <person name="Lipzen A."/>
            <person name="Lutzoni F."/>
            <person name="Magnuson J."/>
            <person name="Mondo S."/>
            <person name="Nolan M."/>
            <person name="Ohm R."/>
            <person name="Pangilinan J."/>
            <person name="Park H.-J."/>
            <person name="Ramirez L."/>
            <person name="Alfaro M."/>
            <person name="Sun H."/>
            <person name="Tritt A."/>
            <person name="Yoshinaga Y."/>
            <person name="Zwiers L.-H."/>
            <person name="Turgeon B."/>
            <person name="Goodwin S."/>
            <person name="Spatafora J."/>
            <person name="Crous P."/>
            <person name="Grigoriev I."/>
        </authorList>
    </citation>
    <scope>NUCLEOTIDE SEQUENCE</scope>
    <source>
        <strain evidence="3">CBS 123094</strain>
    </source>
</reference>
<name>A0A6A5WPX9_9PLEO</name>